<dbReference type="RefSeq" id="WP_040433993.1">
    <property type="nucleotide sequence ID" value="NZ_JBIAZU010000008.1"/>
</dbReference>
<feature type="region of interest" description="Disordered" evidence="1">
    <location>
        <begin position="1"/>
        <end position="25"/>
    </location>
</feature>
<evidence type="ECO:0000313" key="2">
    <source>
        <dbReference type="EMBL" id="MFF5296261.1"/>
    </source>
</evidence>
<dbReference type="EMBL" id="JBIAZU010000008">
    <property type="protein sequence ID" value="MFF5296261.1"/>
    <property type="molecule type" value="Genomic_DNA"/>
</dbReference>
<feature type="compositionally biased region" description="Basic and acidic residues" evidence="1">
    <location>
        <begin position="1"/>
        <end position="11"/>
    </location>
</feature>
<accession>A0ABW6WSH6</accession>
<keyword evidence="3" id="KW-1185">Reference proteome</keyword>
<proteinExistence type="predicted"/>
<protein>
    <submittedName>
        <fullName evidence="2">Uncharacterized protein</fullName>
    </submittedName>
</protein>
<name>A0ABW6WSH6_9ACTN</name>
<comment type="caution">
    <text evidence="2">The sequence shown here is derived from an EMBL/GenBank/DDBJ whole genome shotgun (WGS) entry which is preliminary data.</text>
</comment>
<feature type="compositionally biased region" description="Pro residues" evidence="1">
    <location>
        <begin position="12"/>
        <end position="21"/>
    </location>
</feature>
<evidence type="ECO:0000256" key="1">
    <source>
        <dbReference type="SAM" id="MobiDB-lite"/>
    </source>
</evidence>
<evidence type="ECO:0000313" key="3">
    <source>
        <dbReference type="Proteomes" id="UP001602245"/>
    </source>
</evidence>
<reference evidence="2 3" key="1">
    <citation type="submission" date="2024-10" db="EMBL/GenBank/DDBJ databases">
        <title>The Natural Products Discovery Center: Release of the First 8490 Sequenced Strains for Exploring Actinobacteria Biosynthetic Diversity.</title>
        <authorList>
            <person name="Kalkreuter E."/>
            <person name="Kautsar S.A."/>
            <person name="Yang D."/>
            <person name="Bader C.D."/>
            <person name="Teijaro C.N."/>
            <person name="Fluegel L."/>
            <person name="Davis C.M."/>
            <person name="Simpson J.R."/>
            <person name="Lauterbach L."/>
            <person name="Steele A.D."/>
            <person name="Gui C."/>
            <person name="Meng S."/>
            <person name="Li G."/>
            <person name="Viehrig K."/>
            <person name="Ye F."/>
            <person name="Su P."/>
            <person name="Kiefer A.F."/>
            <person name="Nichols A."/>
            <person name="Cepeda A.J."/>
            <person name="Yan W."/>
            <person name="Fan B."/>
            <person name="Jiang Y."/>
            <person name="Adhikari A."/>
            <person name="Zheng C.-J."/>
            <person name="Schuster L."/>
            <person name="Cowan T.M."/>
            <person name="Smanski M.J."/>
            <person name="Chevrette M.G."/>
            <person name="De Carvalho L.P.S."/>
            <person name="Shen B."/>
        </authorList>
    </citation>
    <scope>NUCLEOTIDE SEQUENCE [LARGE SCALE GENOMIC DNA]</scope>
    <source>
        <strain evidence="2 3">NPDC000087</strain>
    </source>
</reference>
<gene>
    <name evidence="2" type="ORF">ACFY35_43075</name>
</gene>
<dbReference type="Proteomes" id="UP001602245">
    <property type="component" value="Unassembled WGS sequence"/>
</dbReference>
<sequence length="271" mass="28935">MRFREYADRPRPTPAYRPPAPRSRYTAPTVTGHGRWMRDDITTSILAAPPGAPRAAVFGEIDQAGFRDAFCVVVDDNGKLEYQVERGAGSVEVDRDLALIARHALDRLIDNPGSRLHNGLFRAAVWAATGTPARTETSGLLWVASFEETGDSAPGVPDLARLLPADRDLARALARMLASPVDLAARRAFEDATDAAAAAAGVTPPRLDLTRTVLTAAGVTAALLGDTDTTRTAIVAEIAVTGMWPVDGDPLDGRPLDVPVSWHGLDWQLIG</sequence>
<organism evidence="2 3">
    <name type="scientific">Paractinoplanes globisporus</name>
    <dbReference type="NCBI Taxonomy" id="113565"/>
    <lineage>
        <taxon>Bacteria</taxon>
        <taxon>Bacillati</taxon>
        <taxon>Actinomycetota</taxon>
        <taxon>Actinomycetes</taxon>
        <taxon>Micromonosporales</taxon>
        <taxon>Micromonosporaceae</taxon>
        <taxon>Paractinoplanes</taxon>
    </lineage>
</organism>